<name>A0A7S3JMU0_9STRA</name>
<reference evidence="8" key="1">
    <citation type="submission" date="2021-01" db="EMBL/GenBank/DDBJ databases">
        <authorList>
            <person name="Corre E."/>
            <person name="Pelletier E."/>
            <person name="Niang G."/>
            <person name="Scheremetjew M."/>
            <person name="Finn R."/>
            <person name="Kale V."/>
            <person name="Holt S."/>
            <person name="Cochrane G."/>
            <person name="Meng A."/>
            <person name="Brown T."/>
            <person name="Cohen L."/>
        </authorList>
    </citation>
    <scope>NUCLEOTIDE SEQUENCE</scope>
    <source>
        <strain evidence="8">CCMP1510</strain>
    </source>
</reference>
<dbReference type="EMBL" id="HBIJ01000114">
    <property type="protein sequence ID" value="CAE0359362.1"/>
    <property type="molecule type" value="Transcribed_RNA"/>
</dbReference>
<organism evidence="8">
    <name type="scientific">Aureoumbra lagunensis</name>
    <dbReference type="NCBI Taxonomy" id="44058"/>
    <lineage>
        <taxon>Eukaryota</taxon>
        <taxon>Sar</taxon>
        <taxon>Stramenopiles</taxon>
        <taxon>Ochrophyta</taxon>
        <taxon>Pelagophyceae</taxon>
        <taxon>Pelagomonadales</taxon>
        <taxon>Aureoumbra</taxon>
    </lineage>
</organism>
<proteinExistence type="predicted"/>
<dbReference type="InterPro" id="IPR007632">
    <property type="entry name" value="Anoctamin"/>
</dbReference>
<comment type="subcellular location">
    <subcellularLocation>
        <location evidence="1">Membrane</location>
        <topology evidence="1">Multi-pass membrane protein</topology>
    </subcellularLocation>
</comment>
<feature type="region of interest" description="Disordered" evidence="5">
    <location>
        <begin position="483"/>
        <end position="502"/>
    </location>
</feature>
<dbReference type="AlphaFoldDB" id="A0A7S3JMU0"/>
<evidence type="ECO:0000256" key="4">
    <source>
        <dbReference type="ARBA" id="ARBA00023136"/>
    </source>
</evidence>
<evidence type="ECO:0000256" key="6">
    <source>
        <dbReference type="SAM" id="Phobius"/>
    </source>
</evidence>
<dbReference type="GO" id="GO:0016020">
    <property type="term" value="C:membrane"/>
    <property type="evidence" value="ECO:0007669"/>
    <property type="project" value="UniProtKB-SubCell"/>
</dbReference>
<sequence>MNIARIETKMCFTARRDYVLIKLRASLDRLKEQAALSKYKLQIEPSRVESAASAGMRKEGNTWIWRPIEIRDKFKICKYQPFDFFFATYKDDFDTNTRESKNLRLNDMWKRFKNGSIFRGADRIKLLKYAIETPKSKGGAGISLAKLKRANCIQSYFPIHDYDELFQVQQQWIKFWQLPNAQPFDDIAAYFGERIALYFVWVAHYTTWLAYAALAGVIAWIWTAAEATSNSIGVALFALFATIWATLFSNAWRRYQSQFALRWGTVNLNSFEYERLEFIESKKGTIIVPSPITGRPMRWIRPAIKRNLFIRAYIIIILLVATVIALVTAQFISKAKLNQQTKYQHGAWKLFVPTLFGAFTAAQIFAMNKIYDAIARKLNDMENHRTQSEYDDALAVKTILFQFVNSYSSLVFIAFIKPFIGVPCIGGRSDSDCIAELSAQLGSILGFGLIVSNLEEIGIPALQNYMALDAAAVVQEDDATKNISMRRKHHDSNDSDSDDDYHGNGPVEAYVTLTAIEEQFLMQQYTIEEKLFKDYTELVIQYGYATLFSAAFPLAPLLAMINNYVELRVDAWKLCQQCKRVEPVAAETIGTWEYVIELMSLISVQTNALLICFTGLFFNQLAIVHRLALFLLFEHLILGLKLFLNEYTSSTDPHVDMQLQRQAFLYSKIFLNIPDEPDTAATGGLRKILSFDTPEIMSPDFTVHAYDDNLKREADEMRRAFIVATPGVDRGVV</sequence>
<dbReference type="Pfam" id="PF04547">
    <property type="entry name" value="Anoctamin"/>
    <property type="match status" value="1"/>
</dbReference>
<protein>
    <recommendedName>
        <fullName evidence="7">Anoctamin transmembrane domain-containing protein</fullName>
    </recommendedName>
</protein>
<evidence type="ECO:0000259" key="7">
    <source>
        <dbReference type="Pfam" id="PF04547"/>
    </source>
</evidence>
<evidence type="ECO:0000256" key="1">
    <source>
        <dbReference type="ARBA" id="ARBA00004141"/>
    </source>
</evidence>
<dbReference type="InterPro" id="IPR049452">
    <property type="entry name" value="Anoctamin_TM"/>
</dbReference>
<keyword evidence="3 6" id="KW-1133">Transmembrane helix</keyword>
<feature type="transmembrane region" description="Helical" evidence="6">
    <location>
        <begin position="195"/>
        <end position="222"/>
    </location>
</feature>
<feature type="transmembrane region" description="Helical" evidence="6">
    <location>
        <begin position="308"/>
        <end position="331"/>
    </location>
</feature>
<feature type="transmembrane region" description="Helical" evidence="6">
    <location>
        <begin position="608"/>
        <end position="633"/>
    </location>
</feature>
<dbReference type="GO" id="GO:0005254">
    <property type="term" value="F:chloride channel activity"/>
    <property type="evidence" value="ECO:0007669"/>
    <property type="project" value="TreeGrafter"/>
</dbReference>
<feature type="domain" description="Anoctamin transmembrane" evidence="7">
    <location>
        <begin position="187"/>
        <end position="662"/>
    </location>
</feature>
<keyword evidence="4 6" id="KW-0472">Membrane</keyword>
<dbReference type="PANTHER" id="PTHR12308">
    <property type="entry name" value="ANOCTAMIN"/>
    <property type="match status" value="1"/>
</dbReference>
<evidence type="ECO:0000256" key="3">
    <source>
        <dbReference type="ARBA" id="ARBA00022989"/>
    </source>
</evidence>
<feature type="transmembrane region" description="Helical" evidence="6">
    <location>
        <begin position="351"/>
        <end position="371"/>
    </location>
</feature>
<evidence type="ECO:0000313" key="8">
    <source>
        <dbReference type="EMBL" id="CAE0359362.1"/>
    </source>
</evidence>
<gene>
    <name evidence="8" type="ORF">ALAG00032_LOCUS90</name>
</gene>
<evidence type="ECO:0000256" key="5">
    <source>
        <dbReference type="SAM" id="MobiDB-lite"/>
    </source>
</evidence>
<keyword evidence="2 6" id="KW-0812">Transmembrane</keyword>
<feature type="transmembrane region" description="Helical" evidence="6">
    <location>
        <begin position="539"/>
        <end position="561"/>
    </location>
</feature>
<feature type="transmembrane region" description="Helical" evidence="6">
    <location>
        <begin position="234"/>
        <end position="252"/>
    </location>
</feature>
<dbReference type="PANTHER" id="PTHR12308:SF73">
    <property type="entry name" value="ANOCTAMIN"/>
    <property type="match status" value="1"/>
</dbReference>
<evidence type="ECO:0000256" key="2">
    <source>
        <dbReference type="ARBA" id="ARBA00022692"/>
    </source>
</evidence>
<accession>A0A7S3JMU0</accession>